<reference evidence="3" key="1">
    <citation type="submission" date="2015-10" db="EMBL/GenBank/DDBJ databases">
        <title>Genome of Paenibacillus bovis sp. nov.</title>
        <authorList>
            <person name="Wu Z."/>
            <person name="Gao C."/>
            <person name="Liu Z."/>
            <person name="Zheng H."/>
        </authorList>
    </citation>
    <scope>NUCLEOTIDE SEQUENCE [LARGE SCALE GENOMIC DNA]</scope>
    <source>
        <strain evidence="3">BD3526</strain>
    </source>
</reference>
<accession>A0A172ZIA8</accession>
<dbReference type="RefSeq" id="WP_060535372.1">
    <property type="nucleotide sequence ID" value="NZ_CP013023.1"/>
</dbReference>
<protein>
    <submittedName>
        <fullName evidence="2">Uncharacterized protein</fullName>
    </submittedName>
</protein>
<dbReference type="OrthoDB" id="2084265at2"/>
<dbReference type="Proteomes" id="UP000078148">
    <property type="component" value="Chromosome"/>
</dbReference>
<reference evidence="2 3" key="2">
    <citation type="journal article" date="2016" name="Int. J. Syst. Evol. Microbiol.">
        <title>Paenibacillus bovis sp. nov., isolated from raw yak (Bos grunniens) milk.</title>
        <authorList>
            <person name="Gao C."/>
            <person name="Han J."/>
            <person name="Liu Z."/>
            <person name="Xu X."/>
            <person name="Hang F."/>
            <person name="Wu Z."/>
        </authorList>
    </citation>
    <scope>NUCLEOTIDE SEQUENCE [LARGE SCALE GENOMIC DNA]</scope>
    <source>
        <strain evidence="2 3">BD3526</strain>
    </source>
</reference>
<proteinExistence type="predicted"/>
<evidence type="ECO:0000313" key="3">
    <source>
        <dbReference type="Proteomes" id="UP000078148"/>
    </source>
</evidence>
<keyword evidence="1" id="KW-0175">Coiled coil</keyword>
<dbReference type="STRING" id="1616788.AR543_15455"/>
<dbReference type="Pfam" id="PF14412">
    <property type="entry name" value="AHH"/>
    <property type="match status" value="1"/>
</dbReference>
<dbReference type="AlphaFoldDB" id="A0A172ZIA8"/>
<sequence length="188" mass="21530">MEKAEGTSLSVKEKQRLIPGTPGEIEISDSKKLGKNLLETMGLKRSDSWSGYQAQHIIPGELYNHPIIEKIGMEINHASNGIFLPIPSSKISPMSRHTGYHSIYNRVVKKQLDKMDINASVEVLENQVYELQQKLKKAVEQGLPLYKSKVPNQRQLKRLLKKPVEDRMEIWDRGGGATEELWERWINK</sequence>
<organism evidence="2 3">
    <name type="scientific">Paenibacillus bovis</name>
    <dbReference type="NCBI Taxonomy" id="1616788"/>
    <lineage>
        <taxon>Bacteria</taxon>
        <taxon>Bacillati</taxon>
        <taxon>Bacillota</taxon>
        <taxon>Bacilli</taxon>
        <taxon>Bacillales</taxon>
        <taxon>Paenibacillaceae</taxon>
        <taxon>Paenibacillus</taxon>
    </lineage>
</organism>
<feature type="coiled-coil region" evidence="1">
    <location>
        <begin position="114"/>
        <end position="141"/>
    </location>
</feature>
<evidence type="ECO:0000256" key="1">
    <source>
        <dbReference type="SAM" id="Coils"/>
    </source>
</evidence>
<dbReference type="EMBL" id="CP013023">
    <property type="protein sequence ID" value="ANF97259.1"/>
    <property type="molecule type" value="Genomic_DNA"/>
</dbReference>
<dbReference type="KEGG" id="pbv:AR543_15455"/>
<evidence type="ECO:0000313" key="2">
    <source>
        <dbReference type="EMBL" id="ANF97259.1"/>
    </source>
</evidence>
<keyword evidence="3" id="KW-1185">Reference proteome</keyword>
<gene>
    <name evidence="2" type="ORF">AR543_15455</name>
</gene>
<dbReference type="InterPro" id="IPR032871">
    <property type="entry name" value="AHH_dom_containing"/>
</dbReference>
<name>A0A172ZIA8_9BACL</name>